<dbReference type="RefSeq" id="WP_091194603.1">
    <property type="nucleotide sequence ID" value="NZ_LT594324.1"/>
</dbReference>
<organism evidence="2 3">
    <name type="scientific">Micromonospora narathiwatensis</name>
    <dbReference type="NCBI Taxonomy" id="299146"/>
    <lineage>
        <taxon>Bacteria</taxon>
        <taxon>Bacillati</taxon>
        <taxon>Actinomycetota</taxon>
        <taxon>Actinomycetes</taxon>
        <taxon>Micromonosporales</taxon>
        <taxon>Micromonosporaceae</taxon>
        <taxon>Micromonospora</taxon>
    </lineage>
</organism>
<dbReference type="EMBL" id="LT594324">
    <property type="protein sequence ID" value="SBT45765.1"/>
    <property type="molecule type" value="Genomic_DNA"/>
</dbReference>
<feature type="transmembrane region" description="Helical" evidence="1">
    <location>
        <begin position="91"/>
        <end position="110"/>
    </location>
</feature>
<dbReference type="Proteomes" id="UP000198765">
    <property type="component" value="Chromosome I"/>
</dbReference>
<keyword evidence="1" id="KW-0812">Transmembrane</keyword>
<protein>
    <submittedName>
        <fullName evidence="2">Uncharacterized protein</fullName>
    </submittedName>
</protein>
<name>A0A1A8ZPL7_9ACTN</name>
<dbReference type="PATRIC" id="fig|299146.4.peg.2510"/>
<proteinExistence type="predicted"/>
<feature type="transmembrane region" description="Helical" evidence="1">
    <location>
        <begin position="12"/>
        <end position="34"/>
    </location>
</feature>
<reference evidence="2 3" key="1">
    <citation type="submission" date="2016-06" db="EMBL/GenBank/DDBJ databases">
        <authorList>
            <person name="Kjaerup R.B."/>
            <person name="Dalgaard T.S."/>
            <person name="Juul-Madsen H.R."/>
        </authorList>
    </citation>
    <scope>NUCLEOTIDE SEQUENCE [LARGE SCALE GENOMIC DNA]</scope>
    <source>
        <strain evidence="2 3">DSM 45248</strain>
    </source>
</reference>
<feature type="transmembrane region" description="Helical" evidence="1">
    <location>
        <begin position="46"/>
        <end position="71"/>
    </location>
</feature>
<evidence type="ECO:0000256" key="1">
    <source>
        <dbReference type="SAM" id="Phobius"/>
    </source>
</evidence>
<keyword evidence="1" id="KW-0472">Membrane</keyword>
<keyword evidence="1" id="KW-1133">Transmembrane helix</keyword>
<keyword evidence="3" id="KW-1185">Reference proteome</keyword>
<evidence type="ECO:0000313" key="2">
    <source>
        <dbReference type="EMBL" id="SBT45765.1"/>
    </source>
</evidence>
<dbReference type="AlphaFoldDB" id="A0A1A8ZPL7"/>
<dbReference type="OrthoDB" id="4464568at2"/>
<feature type="transmembrane region" description="Helical" evidence="1">
    <location>
        <begin position="130"/>
        <end position="149"/>
    </location>
</feature>
<gene>
    <name evidence="2" type="ORF">GA0070621_2428</name>
</gene>
<accession>A0A1A8ZPL7</accession>
<evidence type="ECO:0000313" key="3">
    <source>
        <dbReference type="Proteomes" id="UP000198765"/>
    </source>
</evidence>
<sequence>MGDLAARFRSAYGAPLGHLPLLAGAFAVTGWVALRLTAEPTAGRMLVWFVGAAIAHDLVLFPVYGLADAVLRRAPGLRAVPASGPAPLNHVRVPALASGLLFLVHLPGILRLGRPTYLAASGQDQRPFVIRWLLATAALFLASAVVYALRRWARRR</sequence>